<organism evidence="2 3">
    <name type="scientific">Porites lobata</name>
    <dbReference type="NCBI Taxonomy" id="104759"/>
    <lineage>
        <taxon>Eukaryota</taxon>
        <taxon>Metazoa</taxon>
        <taxon>Cnidaria</taxon>
        <taxon>Anthozoa</taxon>
        <taxon>Hexacorallia</taxon>
        <taxon>Scleractinia</taxon>
        <taxon>Fungiina</taxon>
        <taxon>Poritidae</taxon>
        <taxon>Porites</taxon>
    </lineage>
</organism>
<dbReference type="EMBL" id="CALNXK010000206">
    <property type="protein sequence ID" value="CAH3175933.1"/>
    <property type="molecule type" value="Genomic_DNA"/>
</dbReference>
<evidence type="ECO:0000313" key="2">
    <source>
        <dbReference type="EMBL" id="CAH3175933.1"/>
    </source>
</evidence>
<protein>
    <submittedName>
        <fullName evidence="2">Uncharacterized protein</fullName>
    </submittedName>
</protein>
<gene>
    <name evidence="2" type="ORF">PLOB_00017320</name>
</gene>
<name>A0ABN8RAT3_9CNID</name>
<reference evidence="2 3" key="1">
    <citation type="submission" date="2022-05" db="EMBL/GenBank/DDBJ databases">
        <authorList>
            <consortium name="Genoscope - CEA"/>
            <person name="William W."/>
        </authorList>
    </citation>
    <scope>NUCLEOTIDE SEQUENCE [LARGE SCALE GENOMIC DNA]</scope>
</reference>
<proteinExistence type="predicted"/>
<feature type="compositionally biased region" description="Basic and acidic residues" evidence="1">
    <location>
        <begin position="96"/>
        <end position="127"/>
    </location>
</feature>
<sequence>MADTIRESERVQLGLLEDAICVEPLQALRNVASGRKFYRSPPDKENTAAALIQEWFMVYGVSHKVHWDLERLTSLIDWLVELEETQGKSSQITDTNEGREPHISEQRTTERLAKKSEAPKKRQDRQSKTKPSPNEATLV</sequence>
<comment type="caution">
    <text evidence="2">The sequence shown here is derived from an EMBL/GenBank/DDBJ whole genome shotgun (WGS) entry which is preliminary data.</text>
</comment>
<feature type="compositionally biased region" description="Polar residues" evidence="1">
    <location>
        <begin position="129"/>
        <end position="139"/>
    </location>
</feature>
<accession>A0ABN8RAT3</accession>
<evidence type="ECO:0000313" key="3">
    <source>
        <dbReference type="Proteomes" id="UP001159405"/>
    </source>
</evidence>
<feature type="region of interest" description="Disordered" evidence="1">
    <location>
        <begin position="86"/>
        <end position="139"/>
    </location>
</feature>
<evidence type="ECO:0000256" key="1">
    <source>
        <dbReference type="SAM" id="MobiDB-lite"/>
    </source>
</evidence>
<dbReference type="Proteomes" id="UP001159405">
    <property type="component" value="Unassembled WGS sequence"/>
</dbReference>
<keyword evidence="3" id="KW-1185">Reference proteome</keyword>